<keyword evidence="3" id="KW-0677">Repeat</keyword>
<dbReference type="Pfam" id="PF01607">
    <property type="entry name" value="CBM_14"/>
    <property type="match status" value="1"/>
</dbReference>
<keyword evidence="4" id="KW-1015">Disulfide bond</keyword>
<evidence type="ECO:0000259" key="6">
    <source>
        <dbReference type="PROSITE" id="PS50940"/>
    </source>
</evidence>
<evidence type="ECO:0000256" key="5">
    <source>
        <dbReference type="ARBA" id="ARBA00023180"/>
    </source>
</evidence>
<dbReference type="SMART" id="SM00494">
    <property type="entry name" value="ChtBD2"/>
    <property type="match status" value="1"/>
</dbReference>
<evidence type="ECO:0000256" key="1">
    <source>
        <dbReference type="ARBA" id="ARBA00022669"/>
    </source>
</evidence>
<reference evidence="8" key="1">
    <citation type="submission" date="2022-11" db="UniProtKB">
        <authorList>
            <consortium name="WormBaseParasite"/>
        </authorList>
    </citation>
    <scope>IDENTIFICATION</scope>
</reference>
<dbReference type="AlphaFoldDB" id="A0A915PKL1"/>
<keyword evidence="7" id="KW-1185">Reference proteome</keyword>
<dbReference type="PANTHER" id="PTHR23301:SF110">
    <property type="entry name" value="LD43683P-RELATED"/>
    <property type="match status" value="1"/>
</dbReference>
<evidence type="ECO:0000256" key="4">
    <source>
        <dbReference type="ARBA" id="ARBA00023157"/>
    </source>
</evidence>
<protein>
    <submittedName>
        <fullName evidence="8">Chitin-binding type-2 domain-containing protein</fullName>
    </submittedName>
</protein>
<dbReference type="SUPFAM" id="SSF57625">
    <property type="entry name" value="Invertebrate chitin-binding proteins"/>
    <property type="match status" value="1"/>
</dbReference>
<dbReference type="GO" id="GO:0005576">
    <property type="term" value="C:extracellular region"/>
    <property type="evidence" value="ECO:0007669"/>
    <property type="project" value="InterPro"/>
</dbReference>
<evidence type="ECO:0000256" key="3">
    <source>
        <dbReference type="ARBA" id="ARBA00022737"/>
    </source>
</evidence>
<dbReference type="Proteomes" id="UP000887581">
    <property type="component" value="Unplaced"/>
</dbReference>
<dbReference type="Gene3D" id="2.170.140.10">
    <property type="entry name" value="Chitin binding domain"/>
    <property type="match status" value="1"/>
</dbReference>
<name>A0A915PKL1_9BILA</name>
<feature type="domain" description="Chitin-binding type-2" evidence="6">
    <location>
        <begin position="55"/>
        <end position="111"/>
    </location>
</feature>
<keyword evidence="1" id="KW-0147">Chitin-binding</keyword>
<evidence type="ECO:0000313" key="8">
    <source>
        <dbReference type="WBParaSite" id="sdigi.contig1196.g10263.t1"/>
    </source>
</evidence>
<organism evidence="7 8">
    <name type="scientific">Setaria digitata</name>
    <dbReference type="NCBI Taxonomy" id="48799"/>
    <lineage>
        <taxon>Eukaryota</taxon>
        <taxon>Metazoa</taxon>
        <taxon>Ecdysozoa</taxon>
        <taxon>Nematoda</taxon>
        <taxon>Chromadorea</taxon>
        <taxon>Rhabditida</taxon>
        <taxon>Spirurina</taxon>
        <taxon>Spiruromorpha</taxon>
        <taxon>Filarioidea</taxon>
        <taxon>Setariidae</taxon>
        <taxon>Setaria</taxon>
    </lineage>
</organism>
<keyword evidence="5" id="KW-0325">Glycoprotein</keyword>
<accession>A0A915PKL1</accession>
<dbReference type="GO" id="GO:0008061">
    <property type="term" value="F:chitin binding"/>
    <property type="evidence" value="ECO:0007669"/>
    <property type="project" value="UniProtKB-KW"/>
</dbReference>
<dbReference type="InterPro" id="IPR002557">
    <property type="entry name" value="Chitin-bd_dom"/>
</dbReference>
<dbReference type="WBParaSite" id="sdigi.contig1196.g10263.t1">
    <property type="protein sequence ID" value="sdigi.contig1196.g10263.t1"/>
    <property type="gene ID" value="sdigi.contig1196.g10263"/>
</dbReference>
<proteinExistence type="predicted"/>
<evidence type="ECO:0000256" key="2">
    <source>
        <dbReference type="ARBA" id="ARBA00022729"/>
    </source>
</evidence>
<dbReference type="PROSITE" id="PS50940">
    <property type="entry name" value="CHIT_BIND_II"/>
    <property type="match status" value="1"/>
</dbReference>
<dbReference type="InterPro" id="IPR036508">
    <property type="entry name" value="Chitin-bd_dom_sf"/>
</dbReference>
<evidence type="ECO:0000313" key="7">
    <source>
        <dbReference type="Proteomes" id="UP000887581"/>
    </source>
</evidence>
<sequence>MNGCIETTVKPTQATEHCEIDTTTVVSTTFEPSPTESSEILSTTEIFEPTEDSSGVKCLEASGIFPHPSDCHLFIHCAHGHPYVKQCAMGTFYNVEIGVCDHLDNAPETCK</sequence>
<dbReference type="InterPro" id="IPR051940">
    <property type="entry name" value="Chitin_bind-dev_reg"/>
</dbReference>
<dbReference type="PANTHER" id="PTHR23301">
    <property type="entry name" value="CHITIN BINDING PERITROPHIN-A"/>
    <property type="match status" value="1"/>
</dbReference>
<keyword evidence="2" id="KW-0732">Signal</keyword>